<dbReference type="PANTHER" id="PTHR42852">
    <property type="entry name" value="THIOL:DISULFIDE INTERCHANGE PROTEIN DSBE"/>
    <property type="match status" value="1"/>
</dbReference>
<dbReference type="PROSITE" id="PS51352">
    <property type="entry name" value="THIOREDOXIN_2"/>
    <property type="match status" value="1"/>
</dbReference>
<dbReference type="InterPro" id="IPR000866">
    <property type="entry name" value="AhpC/TSA"/>
</dbReference>
<dbReference type="GO" id="GO:0016491">
    <property type="term" value="F:oxidoreductase activity"/>
    <property type="evidence" value="ECO:0007669"/>
    <property type="project" value="InterPro"/>
</dbReference>
<dbReference type="Pfam" id="PF00578">
    <property type="entry name" value="AhpC-TSA"/>
    <property type="match status" value="1"/>
</dbReference>
<dbReference type="EMBL" id="AGAY01000074">
    <property type="protein sequence ID" value="EGY51615.1"/>
    <property type="molecule type" value="Genomic_DNA"/>
</dbReference>
<proteinExistence type="predicted"/>
<dbReference type="CDD" id="cd03011">
    <property type="entry name" value="TlpA_like_ScsD_MtbDsbE"/>
    <property type="match status" value="1"/>
</dbReference>
<dbReference type="PATRIC" id="fig|1032488.3.peg.2098"/>
<organism evidence="2 3">
    <name type="scientific">Neisseria shayeganii 871</name>
    <dbReference type="NCBI Taxonomy" id="1032488"/>
    <lineage>
        <taxon>Bacteria</taxon>
        <taxon>Pseudomonadati</taxon>
        <taxon>Pseudomonadota</taxon>
        <taxon>Betaproteobacteria</taxon>
        <taxon>Neisseriales</taxon>
        <taxon>Neisseriaceae</taxon>
        <taxon>Neisseria</taxon>
    </lineage>
</organism>
<reference evidence="2 3" key="1">
    <citation type="submission" date="2011-05" db="EMBL/GenBank/DDBJ databases">
        <authorList>
            <person name="Muzny D."/>
            <person name="Qin X."/>
            <person name="Deng J."/>
            <person name="Jiang H."/>
            <person name="Liu Y."/>
            <person name="Qu J."/>
            <person name="Song X.-Z."/>
            <person name="Zhang L."/>
            <person name="Thornton R."/>
            <person name="Coyle M."/>
            <person name="Francisco L."/>
            <person name="Jackson L."/>
            <person name="Javaid M."/>
            <person name="Korchina V."/>
            <person name="Kovar C."/>
            <person name="Mata R."/>
            <person name="Mathew T."/>
            <person name="Ngo R."/>
            <person name="Nguyen L."/>
            <person name="Nguyen N."/>
            <person name="Okwuonu G."/>
            <person name="Ongeri F."/>
            <person name="Pham C."/>
            <person name="Simmons D."/>
            <person name="Wilczek-Boney K."/>
            <person name="Hale W."/>
            <person name="Jakkamsetti A."/>
            <person name="Pham P."/>
            <person name="Ruth R."/>
            <person name="San Lucas F."/>
            <person name="Warren J."/>
            <person name="Zhang J."/>
            <person name="Zhao Z."/>
            <person name="Zhou C."/>
            <person name="Zhu D."/>
            <person name="Lee S."/>
            <person name="Bess C."/>
            <person name="Blankenburg K."/>
            <person name="Forbes L."/>
            <person name="Fu Q."/>
            <person name="Gubbala S."/>
            <person name="Hirani K."/>
            <person name="Jayaseelan J.C."/>
            <person name="Lara F."/>
            <person name="Munidasa M."/>
            <person name="Palculict T."/>
            <person name="Patil S."/>
            <person name="Pu L.-L."/>
            <person name="Saada N."/>
            <person name="Tang L."/>
            <person name="Weissenberger G."/>
            <person name="Zhu Y."/>
            <person name="Hemphill L."/>
            <person name="Shang Y."/>
            <person name="Youmans B."/>
            <person name="Ayvaz T."/>
            <person name="Ross M."/>
            <person name="Santibanez J."/>
            <person name="Aqrawi P."/>
            <person name="Gross S."/>
            <person name="Joshi V."/>
            <person name="Fowler G."/>
            <person name="Nazareth L."/>
            <person name="Reid J."/>
            <person name="Worley K."/>
            <person name="Petrosino J."/>
            <person name="Highlander S."/>
            <person name="Gibbs R."/>
        </authorList>
    </citation>
    <scope>NUCLEOTIDE SEQUENCE [LARGE SCALE GENOMIC DNA]</scope>
    <source>
        <strain evidence="2 3">871</strain>
    </source>
</reference>
<comment type="caution">
    <text evidence="2">The sequence shown here is derived from an EMBL/GenBank/DDBJ whole genome shotgun (WGS) entry which is preliminary data.</text>
</comment>
<evidence type="ECO:0000259" key="1">
    <source>
        <dbReference type="PROSITE" id="PS51352"/>
    </source>
</evidence>
<keyword evidence="3" id="KW-1185">Reference proteome</keyword>
<dbReference type="STRING" id="1032488.HMPREF9371_2222"/>
<sequence>MKPARPKSLRYWLRQASQTLLLIFAVMWLFDWWRAPVLPADADQTLHTADGRALNPAELSRQEPVVLYFWGSWCGICRHTSPAIEQLRQDGVRVLSIATASGSEADIAGYLKQHGWQFPAVADPQGRLAAAWQIKAFPTIVILRHGKIRHSTSGISSYYGLKARLAWAAW</sequence>
<dbReference type="RefSeq" id="WP_009119908.1">
    <property type="nucleotide sequence ID" value="NZ_JH164926.1"/>
</dbReference>
<dbReference type="InterPro" id="IPR013766">
    <property type="entry name" value="Thioredoxin_domain"/>
</dbReference>
<dbReference type="SUPFAM" id="SSF52833">
    <property type="entry name" value="Thioredoxin-like"/>
    <property type="match status" value="1"/>
</dbReference>
<dbReference type="AlphaFoldDB" id="G4CKT2"/>
<dbReference type="Gene3D" id="3.40.30.10">
    <property type="entry name" value="Glutaredoxin"/>
    <property type="match status" value="1"/>
</dbReference>
<dbReference type="HOGENOM" id="CLU_042529_10_1_4"/>
<dbReference type="PANTHER" id="PTHR42852:SF17">
    <property type="entry name" value="THIOREDOXIN-LIKE PROTEIN HI_1115"/>
    <property type="match status" value="1"/>
</dbReference>
<gene>
    <name evidence="2" type="primary">scsD</name>
    <name evidence="2" type="ORF">HMPREF9371_2222</name>
</gene>
<feature type="domain" description="Thioredoxin" evidence="1">
    <location>
        <begin position="35"/>
        <end position="170"/>
    </location>
</feature>
<protein>
    <submittedName>
        <fullName evidence="2">AhpC/TSA family antioxidant</fullName>
    </submittedName>
</protein>
<dbReference type="Proteomes" id="UP000003019">
    <property type="component" value="Unassembled WGS sequence"/>
</dbReference>
<dbReference type="InterPro" id="IPR036249">
    <property type="entry name" value="Thioredoxin-like_sf"/>
</dbReference>
<evidence type="ECO:0000313" key="3">
    <source>
        <dbReference type="Proteomes" id="UP000003019"/>
    </source>
</evidence>
<accession>G4CKT2</accession>
<dbReference type="InterPro" id="IPR050553">
    <property type="entry name" value="Thioredoxin_ResA/DsbE_sf"/>
</dbReference>
<name>G4CKT2_9NEIS</name>
<evidence type="ECO:0000313" key="2">
    <source>
        <dbReference type="EMBL" id="EGY51615.1"/>
    </source>
</evidence>
<dbReference type="GO" id="GO:0016209">
    <property type="term" value="F:antioxidant activity"/>
    <property type="evidence" value="ECO:0007669"/>
    <property type="project" value="InterPro"/>
</dbReference>